<dbReference type="Proteomes" id="UP000326852">
    <property type="component" value="Unassembled WGS sequence"/>
</dbReference>
<evidence type="ECO:0000256" key="2">
    <source>
        <dbReference type="SAM" id="Phobius"/>
    </source>
</evidence>
<comment type="caution">
    <text evidence="4">The sequence shown here is derived from an EMBL/GenBank/DDBJ whole genome shotgun (WGS) entry which is preliminary data.</text>
</comment>
<feature type="transmembrane region" description="Helical" evidence="2">
    <location>
        <begin position="256"/>
        <end position="277"/>
    </location>
</feature>
<dbReference type="AlphaFoldDB" id="A0A5N6ME98"/>
<dbReference type="InterPro" id="IPR058407">
    <property type="entry name" value="DUF8094"/>
</dbReference>
<sequence>MRKKFAVPLIVLGVLLMLVGIGQRTFWAPPETESVSVDPRSSEESAAVTVLEPELLADYPDGVDITVRSEQPFTLAVGRANDVQAWVGDASATRVGPGEDGLSLTVGTDRTGITAPNPAGSDLWVVEKSGEGELSYAWEAPAEGDWRILLAADGTAAAPTDITLSWESDATSPFAVPLIVAGALLAVLGLALAFLRSGSDGPRRGGNRSTEPGTEPSGPQPKDTQSKDTAPKDTAPSVSGTTSAFAAAASGRRRPAFLAAAAAAVLVAGSAPAAAVAEDSAPRSRPVIVDSQLTRILDSVAGTVQAGDAAKDASLLAPRVGGAAYAMREANYAVAAKSADHSAPVPVAAETLRTQSIGTAAGWPRTVVAVTQGKDNPVPHALLLVQDSARDNYKLVSAVQMLPASTFPQPPAADAGADQIRTESDNGLAMSPQFAVEALADSLTVPDGSQKDTFAANRFSEDVVKFQQQVQTDPKNEFASNKFRHAADPLATYALRTDDGGALVFGYLYNSFSSTPKEAGDTVNLEGTVYEALTGKPSTDKGIDVLHGEAVMLYVPAAGGTSQALVVGASQELLSAKLK</sequence>
<gene>
    <name evidence="4" type="ORF">GD627_16165</name>
</gene>
<reference evidence="4 5" key="1">
    <citation type="submission" date="2019-08" db="EMBL/GenBank/DDBJ databases">
        <title>Arthrobacter sp. nov., isolated from plateau pika and Tibetan wild ass.</title>
        <authorList>
            <person name="Ge Y."/>
        </authorList>
    </citation>
    <scope>NUCLEOTIDE SEQUENCE [LARGE SCALE GENOMIC DNA]</scope>
    <source>
        <strain evidence="4 5">785</strain>
    </source>
</reference>
<evidence type="ECO:0000313" key="5">
    <source>
        <dbReference type="Proteomes" id="UP000326852"/>
    </source>
</evidence>
<accession>A0A5N6ME98</accession>
<evidence type="ECO:0000259" key="3">
    <source>
        <dbReference type="Pfam" id="PF26366"/>
    </source>
</evidence>
<keyword evidence="2" id="KW-0812">Transmembrane</keyword>
<dbReference type="Pfam" id="PF26366">
    <property type="entry name" value="DUF8094"/>
    <property type="match status" value="1"/>
</dbReference>
<proteinExistence type="predicted"/>
<evidence type="ECO:0000313" key="4">
    <source>
        <dbReference type="EMBL" id="KAD3436332.1"/>
    </source>
</evidence>
<protein>
    <recommendedName>
        <fullName evidence="3">DUF8094 domain-containing protein</fullName>
    </recommendedName>
</protein>
<keyword evidence="2" id="KW-0472">Membrane</keyword>
<dbReference type="RefSeq" id="WP_152273394.1">
    <property type="nucleotide sequence ID" value="NZ_VTFX01000007.1"/>
</dbReference>
<keyword evidence="2" id="KW-1133">Transmembrane helix</keyword>
<evidence type="ECO:0000256" key="1">
    <source>
        <dbReference type="SAM" id="MobiDB-lite"/>
    </source>
</evidence>
<feature type="transmembrane region" description="Helical" evidence="2">
    <location>
        <begin position="174"/>
        <end position="195"/>
    </location>
</feature>
<name>A0A5N6ME98_9MICC</name>
<feature type="region of interest" description="Disordered" evidence="1">
    <location>
        <begin position="199"/>
        <end position="239"/>
    </location>
</feature>
<dbReference type="EMBL" id="VTFX01000007">
    <property type="protein sequence ID" value="KAD3436332.1"/>
    <property type="molecule type" value="Genomic_DNA"/>
</dbReference>
<keyword evidence="5" id="KW-1185">Reference proteome</keyword>
<feature type="domain" description="DUF8094" evidence="3">
    <location>
        <begin position="285"/>
        <end position="576"/>
    </location>
</feature>
<organism evidence="4 5">
    <name type="scientific">Arthrobacter yangruifuii</name>
    <dbReference type="NCBI Taxonomy" id="2606616"/>
    <lineage>
        <taxon>Bacteria</taxon>
        <taxon>Bacillati</taxon>
        <taxon>Actinomycetota</taxon>
        <taxon>Actinomycetes</taxon>
        <taxon>Micrococcales</taxon>
        <taxon>Micrococcaceae</taxon>
        <taxon>Arthrobacter</taxon>
    </lineage>
</organism>